<evidence type="ECO:0000313" key="3">
    <source>
        <dbReference type="EMBL" id="EAQ50927.1"/>
    </source>
</evidence>
<dbReference type="eggNOG" id="COG0340">
    <property type="taxonomic scope" value="Bacteria"/>
</dbReference>
<comment type="caution">
    <text evidence="3">The sequence shown here is derived from an EMBL/GenBank/DDBJ whole genome shotgun (WGS) entry which is preliminary data.</text>
</comment>
<accession>A3XG22</accession>
<dbReference type="PANTHER" id="PTHR12835:SF5">
    <property type="entry name" value="BIOTIN--PROTEIN LIGASE"/>
    <property type="match status" value="1"/>
</dbReference>
<dbReference type="EMBL" id="AANC01000001">
    <property type="protein sequence ID" value="EAQ50927.1"/>
    <property type="molecule type" value="Genomic_DNA"/>
</dbReference>
<dbReference type="RefSeq" id="WP_009781410.1">
    <property type="nucleotide sequence ID" value="NZ_CH672395.1"/>
</dbReference>
<evidence type="ECO:0000259" key="2">
    <source>
        <dbReference type="PROSITE" id="PS51733"/>
    </source>
</evidence>
<feature type="domain" description="BPL/LPL catalytic" evidence="2">
    <location>
        <begin position="1"/>
        <end position="176"/>
    </location>
</feature>
<dbReference type="OrthoDB" id="9807064at2"/>
<reference evidence="3 4" key="1">
    <citation type="journal article" date="2007" name="Nature">
        <title>Light stimulates growth of proteorhodopsin-containing marine Flavobacteria.</title>
        <authorList>
            <person name="Gomez-Consarnau L."/>
            <person name="Gonzalez J.M."/>
            <person name="Coll-Llado M."/>
            <person name="Gourdon P."/>
            <person name="Pascher T."/>
            <person name="Neutze R."/>
            <person name="Pedros-Alio C."/>
            <person name="Pinhassi J."/>
        </authorList>
    </citation>
    <scope>NUCLEOTIDE SEQUENCE [LARGE SCALE GENOMIC DNA]</scope>
    <source>
        <strain evidence="3 4">MED217</strain>
    </source>
</reference>
<keyword evidence="4" id="KW-1185">Reference proteome</keyword>
<evidence type="ECO:0000313" key="4">
    <source>
        <dbReference type="Proteomes" id="UP000001601"/>
    </source>
</evidence>
<dbReference type="InterPro" id="IPR004408">
    <property type="entry name" value="Biotin_CoA_COase_ligase"/>
</dbReference>
<gene>
    <name evidence="3" type="ORF">MED217_15330</name>
</gene>
<dbReference type="InterPro" id="IPR045864">
    <property type="entry name" value="aa-tRNA-synth_II/BPL/LPL"/>
</dbReference>
<dbReference type="STRING" id="398720.MED217_15330"/>
<keyword evidence="1" id="KW-0436">Ligase</keyword>
<dbReference type="CDD" id="cd16442">
    <property type="entry name" value="BPL"/>
    <property type="match status" value="1"/>
</dbReference>
<protein>
    <submittedName>
        <fullName evidence="3">Putative biotin--(Acetyl-CoA carboxylase) synthetase</fullName>
    </submittedName>
</protein>
<dbReference type="InterPro" id="IPR004143">
    <property type="entry name" value="BPL_LPL_catalytic"/>
</dbReference>
<organism evidence="3 4">
    <name type="scientific">Leeuwenhoekiella blandensis (strain CECT 7118 / CCUG 51940 / KCTC 22103 / MED217)</name>
    <name type="common">Flavobacterium sp. (strain MED217)</name>
    <dbReference type="NCBI Taxonomy" id="398720"/>
    <lineage>
        <taxon>Bacteria</taxon>
        <taxon>Pseudomonadati</taxon>
        <taxon>Bacteroidota</taxon>
        <taxon>Flavobacteriia</taxon>
        <taxon>Flavobacteriales</taxon>
        <taxon>Flavobacteriaceae</taxon>
        <taxon>Leeuwenhoekiella</taxon>
    </lineage>
</organism>
<name>A3XG22_LEEBM</name>
<dbReference type="HOGENOM" id="CLU_051096_3_1_10"/>
<sequence length="242" mass="27200">MKIVKLNATTSTNSYLRSYTKELSPEADVLVWAIEQRSGRGQRGAYWEAEPGKNLTLSVFKRVEALPIDKSFYITMATSLAVFEALEALGLQQLSVKWPNDILAGRSKICGVLIESIIRNGLTGVIIGVGLNVNQVHFSKAPNATSIALETGRYFDLEEVLNLLIQKFYKYVERIVSGAFEALKAEYESKLFRKDKASTFESPSGERFTGIIKQVSETGKLILQLEDELYKEFDLKELKLLY</sequence>
<dbReference type="Gene3D" id="3.30.930.10">
    <property type="entry name" value="Bira Bifunctional Protein, Domain 2"/>
    <property type="match status" value="1"/>
</dbReference>
<dbReference type="SUPFAM" id="SSF55681">
    <property type="entry name" value="Class II aaRS and biotin synthetases"/>
    <property type="match status" value="1"/>
</dbReference>
<dbReference type="AlphaFoldDB" id="A3XG22"/>
<dbReference type="NCBIfam" id="TIGR00121">
    <property type="entry name" value="birA_ligase"/>
    <property type="match status" value="1"/>
</dbReference>
<dbReference type="PANTHER" id="PTHR12835">
    <property type="entry name" value="BIOTIN PROTEIN LIGASE"/>
    <property type="match status" value="1"/>
</dbReference>
<proteinExistence type="predicted"/>
<dbReference type="GO" id="GO:0005737">
    <property type="term" value="C:cytoplasm"/>
    <property type="evidence" value="ECO:0007669"/>
    <property type="project" value="TreeGrafter"/>
</dbReference>
<dbReference type="Proteomes" id="UP000001601">
    <property type="component" value="Unassembled WGS sequence"/>
</dbReference>
<dbReference type="GO" id="GO:0004077">
    <property type="term" value="F:biotin--[biotin carboxyl-carrier protein] ligase activity"/>
    <property type="evidence" value="ECO:0007669"/>
    <property type="project" value="InterPro"/>
</dbReference>
<dbReference type="PROSITE" id="PS51733">
    <property type="entry name" value="BPL_LPL_CATALYTIC"/>
    <property type="match status" value="1"/>
</dbReference>
<evidence type="ECO:0000256" key="1">
    <source>
        <dbReference type="ARBA" id="ARBA00022598"/>
    </source>
</evidence>
<dbReference type="Pfam" id="PF03099">
    <property type="entry name" value="BPL_LplA_LipB"/>
    <property type="match status" value="1"/>
</dbReference>